<dbReference type="Proteomes" id="UP001164746">
    <property type="component" value="Chromosome 12"/>
</dbReference>
<dbReference type="SMART" id="SM01225">
    <property type="entry name" value="G8"/>
    <property type="match status" value="1"/>
</dbReference>
<evidence type="ECO:0000313" key="5">
    <source>
        <dbReference type="Proteomes" id="UP001164746"/>
    </source>
</evidence>
<keyword evidence="1 2" id="KW-0732">Signal</keyword>
<feature type="signal peptide" evidence="2">
    <location>
        <begin position="1"/>
        <end position="17"/>
    </location>
</feature>
<feature type="chain" id="PRO_5047509420" evidence="2">
    <location>
        <begin position="18"/>
        <end position="170"/>
    </location>
</feature>
<gene>
    <name evidence="4" type="ORF">MAR_016374</name>
</gene>
<feature type="domain" description="G8" evidence="3">
    <location>
        <begin position="32"/>
        <end position="167"/>
    </location>
</feature>
<dbReference type="InterPro" id="IPR052387">
    <property type="entry name" value="Fibrocystin"/>
</dbReference>
<evidence type="ECO:0000313" key="4">
    <source>
        <dbReference type="EMBL" id="WAR22400.1"/>
    </source>
</evidence>
<dbReference type="Pfam" id="PF10162">
    <property type="entry name" value="G8"/>
    <property type="match status" value="1"/>
</dbReference>
<evidence type="ECO:0000256" key="2">
    <source>
        <dbReference type="SAM" id="SignalP"/>
    </source>
</evidence>
<dbReference type="PROSITE" id="PS51484">
    <property type="entry name" value="G8"/>
    <property type="match status" value="1"/>
</dbReference>
<accession>A0ABY7FJL3</accession>
<organism evidence="4 5">
    <name type="scientific">Mya arenaria</name>
    <name type="common">Soft-shell clam</name>
    <dbReference type="NCBI Taxonomy" id="6604"/>
    <lineage>
        <taxon>Eukaryota</taxon>
        <taxon>Metazoa</taxon>
        <taxon>Spiralia</taxon>
        <taxon>Lophotrochozoa</taxon>
        <taxon>Mollusca</taxon>
        <taxon>Bivalvia</taxon>
        <taxon>Autobranchia</taxon>
        <taxon>Heteroconchia</taxon>
        <taxon>Euheterodonta</taxon>
        <taxon>Imparidentia</taxon>
        <taxon>Neoheterodontei</taxon>
        <taxon>Myida</taxon>
        <taxon>Myoidea</taxon>
        <taxon>Myidae</taxon>
        <taxon>Mya</taxon>
    </lineage>
</organism>
<keyword evidence="5" id="KW-1185">Reference proteome</keyword>
<feature type="non-terminal residue" evidence="4">
    <location>
        <position position="1"/>
    </location>
</feature>
<proteinExistence type="predicted"/>
<protein>
    <submittedName>
        <fullName evidence="4">PKHL1-like protein</fullName>
    </submittedName>
</protein>
<dbReference type="InterPro" id="IPR019316">
    <property type="entry name" value="G8_domain"/>
</dbReference>
<dbReference type="EMBL" id="CP111023">
    <property type="protein sequence ID" value="WAR22400.1"/>
    <property type="molecule type" value="Genomic_DNA"/>
</dbReference>
<reference evidence="4" key="1">
    <citation type="submission" date="2022-11" db="EMBL/GenBank/DDBJ databases">
        <title>Centuries of genome instability and evolution in soft-shell clam transmissible cancer (bioRxiv).</title>
        <authorList>
            <person name="Hart S.F.M."/>
            <person name="Yonemitsu M.A."/>
            <person name="Giersch R.M."/>
            <person name="Beal B.F."/>
            <person name="Arriagada G."/>
            <person name="Davis B.W."/>
            <person name="Ostrander E.A."/>
            <person name="Goff S.P."/>
            <person name="Metzger M.J."/>
        </authorList>
    </citation>
    <scope>NUCLEOTIDE SEQUENCE</scope>
    <source>
        <strain evidence="4">MELC-2E11</strain>
        <tissue evidence="4">Siphon/mantle</tissue>
    </source>
</reference>
<dbReference type="PANTHER" id="PTHR46769">
    <property type="entry name" value="POLYCYSTIC KIDNEY AND HEPATIC DISEASE 1 (AUTOSOMAL RECESSIVE)-LIKE 1"/>
    <property type="match status" value="1"/>
</dbReference>
<evidence type="ECO:0000259" key="3">
    <source>
        <dbReference type="PROSITE" id="PS51484"/>
    </source>
</evidence>
<sequence length="170" mass="18185">MFSGIVLITCLVGAAFSSCPHDAGYRRWSSTAAWGGNKPAAGSNVLIADAVMVDEATPDFYNVTIAASGALTFDPEVAIEFRAANILVFGRLEIGSKNCPYPGDLTITLTGTREIHTGETNPKAILRDPRFGNTTSEGIGAYTMSADGTVKRWGLYHLKRDGQELADHMN</sequence>
<evidence type="ECO:0000256" key="1">
    <source>
        <dbReference type="ARBA" id="ARBA00022729"/>
    </source>
</evidence>
<dbReference type="PANTHER" id="PTHR46769:SF2">
    <property type="entry name" value="FIBROCYSTIN-L ISOFORM 2 PRECURSOR-RELATED"/>
    <property type="match status" value="1"/>
</dbReference>
<name>A0ABY7FJL3_MYAAR</name>